<dbReference type="PRINTS" id="PR00081">
    <property type="entry name" value="GDHRDH"/>
</dbReference>
<evidence type="ECO:0000256" key="1">
    <source>
        <dbReference type="ARBA" id="ARBA00006484"/>
    </source>
</evidence>
<accession>A0A8J8SDX5</accession>
<reference evidence="3 4" key="1">
    <citation type="submission" date="2020-07" db="EMBL/GenBank/DDBJ databases">
        <title>Vallitalea guaymasensis genome.</title>
        <authorList>
            <person name="Postec A."/>
        </authorList>
    </citation>
    <scope>NUCLEOTIDE SEQUENCE [LARGE SCALE GENOMIC DNA]</scope>
    <source>
        <strain evidence="3 4">Ra1766G1</strain>
    </source>
</reference>
<dbReference type="GO" id="GO:0016491">
    <property type="term" value="F:oxidoreductase activity"/>
    <property type="evidence" value="ECO:0007669"/>
    <property type="project" value="UniProtKB-KW"/>
</dbReference>
<dbReference type="RefSeq" id="WP_212691034.1">
    <property type="nucleotide sequence ID" value="NZ_CP058561.1"/>
</dbReference>
<keyword evidence="2" id="KW-0560">Oxidoreductase</keyword>
<dbReference type="SUPFAM" id="SSF51735">
    <property type="entry name" value="NAD(P)-binding Rossmann-fold domains"/>
    <property type="match status" value="1"/>
</dbReference>
<evidence type="ECO:0000256" key="2">
    <source>
        <dbReference type="ARBA" id="ARBA00023002"/>
    </source>
</evidence>
<evidence type="ECO:0000313" key="4">
    <source>
        <dbReference type="Proteomes" id="UP000677305"/>
    </source>
</evidence>
<dbReference type="KEGG" id="vgu:HYG85_19190"/>
<dbReference type="InterPro" id="IPR002347">
    <property type="entry name" value="SDR_fam"/>
</dbReference>
<dbReference type="AlphaFoldDB" id="A0A8J8SDX5"/>
<dbReference type="PANTHER" id="PTHR43639">
    <property type="entry name" value="OXIDOREDUCTASE, SHORT-CHAIN DEHYDROGENASE/REDUCTASE FAMILY (AFU_ORTHOLOGUE AFUA_5G02870)"/>
    <property type="match status" value="1"/>
</dbReference>
<dbReference type="PRINTS" id="PR00080">
    <property type="entry name" value="SDRFAMILY"/>
</dbReference>
<organism evidence="3 4">
    <name type="scientific">Vallitalea guaymasensis</name>
    <dbReference type="NCBI Taxonomy" id="1185412"/>
    <lineage>
        <taxon>Bacteria</taxon>
        <taxon>Bacillati</taxon>
        <taxon>Bacillota</taxon>
        <taxon>Clostridia</taxon>
        <taxon>Lachnospirales</taxon>
        <taxon>Vallitaleaceae</taxon>
        <taxon>Vallitalea</taxon>
    </lineage>
</organism>
<gene>
    <name evidence="3" type="ORF">HYG85_19190</name>
</gene>
<dbReference type="Proteomes" id="UP000677305">
    <property type="component" value="Chromosome"/>
</dbReference>
<comment type="similarity">
    <text evidence="1">Belongs to the short-chain dehydrogenases/reductases (SDR) family.</text>
</comment>
<keyword evidence="4" id="KW-1185">Reference proteome</keyword>
<evidence type="ECO:0000313" key="3">
    <source>
        <dbReference type="EMBL" id="QUH30926.1"/>
    </source>
</evidence>
<dbReference type="EMBL" id="CP058561">
    <property type="protein sequence ID" value="QUH30926.1"/>
    <property type="molecule type" value="Genomic_DNA"/>
</dbReference>
<dbReference type="Gene3D" id="3.40.50.720">
    <property type="entry name" value="NAD(P)-binding Rossmann-like Domain"/>
    <property type="match status" value="1"/>
</dbReference>
<protein>
    <submittedName>
        <fullName evidence="3">SDR family oxidoreductase</fullName>
    </submittedName>
</protein>
<proteinExistence type="inferred from homology"/>
<dbReference type="PANTHER" id="PTHR43639:SF1">
    <property type="entry name" value="SHORT-CHAIN DEHYDROGENASE_REDUCTASE FAMILY PROTEIN"/>
    <property type="match status" value="1"/>
</dbReference>
<dbReference type="Pfam" id="PF13561">
    <property type="entry name" value="adh_short_C2"/>
    <property type="match status" value="1"/>
</dbReference>
<dbReference type="GO" id="GO:0008206">
    <property type="term" value="P:bile acid metabolic process"/>
    <property type="evidence" value="ECO:0007669"/>
    <property type="project" value="UniProtKB-ARBA"/>
</dbReference>
<dbReference type="FunFam" id="3.40.50.720:FF:000084">
    <property type="entry name" value="Short-chain dehydrogenase reductase"/>
    <property type="match status" value="1"/>
</dbReference>
<name>A0A8J8SDX5_9FIRM</name>
<dbReference type="InterPro" id="IPR036291">
    <property type="entry name" value="NAD(P)-bd_dom_sf"/>
</dbReference>
<sequence length="252" mass="27761">MGNKKVALITGATRGIGKQIALSMAEEGYNIIVNYRSQKEAADEICEFARNLGVETDSVYADLSKMSDIKAMFDKVYELYPVIDILVNNAGISSEMYFLDATEEMFDQMTSIDWKGLFFCSQLAAKRMVETNHKGVIINISSNQVDGCWPRATIYGPTKAAVTKFTKNAAMELSHHGIRMVSVAPGYTDVGWDEGDIRYEAMKKLPLRRFASTEEIAQAVIYLASEKADYITGTTLTIDGGATLPVVAANDF</sequence>